<dbReference type="InterPro" id="IPR038559">
    <property type="entry name" value="XkdN-like_sf"/>
</dbReference>
<dbReference type="Pfam" id="PF08890">
    <property type="entry name" value="Phage_TAC_5"/>
    <property type="match status" value="1"/>
</dbReference>
<reference evidence="1" key="1">
    <citation type="journal article" date="2021" name="Proc. Natl. Acad. Sci. U.S.A.">
        <title>A Catalog of Tens of Thousands of Viruses from Human Metagenomes Reveals Hidden Associations with Chronic Diseases.</title>
        <authorList>
            <person name="Tisza M.J."/>
            <person name="Buck C.B."/>
        </authorList>
    </citation>
    <scope>NUCLEOTIDE SEQUENCE</scope>
    <source>
        <strain evidence="1">Ct31P9</strain>
    </source>
</reference>
<protein>
    <submittedName>
        <fullName evidence="1">Tail assembly chaperone protein</fullName>
    </submittedName>
</protein>
<organism evidence="1">
    <name type="scientific">Myoviridae sp. ct31P9</name>
    <dbReference type="NCBI Taxonomy" id="2827657"/>
    <lineage>
        <taxon>Viruses</taxon>
        <taxon>Duplodnaviria</taxon>
        <taxon>Heunggongvirae</taxon>
        <taxon>Uroviricota</taxon>
        <taxon>Caudoviricetes</taxon>
    </lineage>
</organism>
<proteinExistence type="predicted"/>
<evidence type="ECO:0000313" key="1">
    <source>
        <dbReference type="EMBL" id="DAF57708.1"/>
    </source>
</evidence>
<dbReference type="Gene3D" id="3.30.2220.30">
    <property type="match status" value="1"/>
</dbReference>
<dbReference type="InterPro" id="IPR014986">
    <property type="entry name" value="XkdN-like"/>
</dbReference>
<name>A0A8S5T2X1_9CAUD</name>
<dbReference type="EMBL" id="BK032738">
    <property type="protein sequence ID" value="DAF57708.1"/>
    <property type="molecule type" value="Genomic_DNA"/>
</dbReference>
<accession>A0A8S5T2X1</accession>
<sequence>MAENFSAFLKENVKIESEVGYVASDRFKDENGKPIEWKIKVLTTKELDRIRDRHTKKVLVPGTREYKERFDNEGFNSDLIVETIVYPTLDEVELQNSWGANDPGELLKVMLLPGEYADLASAVSEAQGFKVGLDDKIKEVKN</sequence>